<evidence type="ECO:0000313" key="3">
    <source>
        <dbReference type="Proteomes" id="UP000298327"/>
    </source>
</evidence>
<feature type="region of interest" description="Disordered" evidence="1">
    <location>
        <begin position="260"/>
        <end position="286"/>
    </location>
</feature>
<organism evidence="2 3">
    <name type="scientific">Dentipellis fragilis</name>
    <dbReference type="NCBI Taxonomy" id="205917"/>
    <lineage>
        <taxon>Eukaryota</taxon>
        <taxon>Fungi</taxon>
        <taxon>Dikarya</taxon>
        <taxon>Basidiomycota</taxon>
        <taxon>Agaricomycotina</taxon>
        <taxon>Agaricomycetes</taxon>
        <taxon>Russulales</taxon>
        <taxon>Hericiaceae</taxon>
        <taxon>Dentipellis</taxon>
    </lineage>
</organism>
<dbReference type="Proteomes" id="UP000298327">
    <property type="component" value="Unassembled WGS sequence"/>
</dbReference>
<feature type="compositionally biased region" description="Polar residues" evidence="1">
    <location>
        <begin position="274"/>
        <end position="286"/>
    </location>
</feature>
<protein>
    <submittedName>
        <fullName evidence="2">Uncharacterized protein</fullName>
    </submittedName>
</protein>
<dbReference type="InterPro" id="IPR035992">
    <property type="entry name" value="Ricin_B-like_lectins"/>
</dbReference>
<gene>
    <name evidence="2" type="ORF">EVG20_g7388</name>
</gene>
<dbReference type="SUPFAM" id="SSF50370">
    <property type="entry name" value="Ricin B-like lectins"/>
    <property type="match status" value="1"/>
</dbReference>
<evidence type="ECO:0000256" key="1">
    <source>
        <dbReference type="SAM" id="MobiDB-lite"/>
    </source>
</evidence>
<keyword evidence="3" id="KW-1185">Reference proteome</keyword>
<accession>A0A4Y9YFN3</accession>
<dbReference type="EMBL" id="SEOQ01000559">
    <property type="protein sequence ID" value="TFY60503.1"/>
    <property type="molecule type" value="Genomic_DNA"/>
</dbReference>
<evidence type="ECO:0000313" key="2">
    <source>
        <dbReference type="EMBL" id="TFY60503.1"/>
    </source>
</evidence>
<sequence>MTMIVPEPETTSHDNFGFPAGYFVIRSLSSGRLLDVSEDLSDDGTEIILWPEKEKSLVETFRGPESNNQVFFIDVYGALCSRDSGHAIDIEGVQVARRVSWYANTRYTDRCTSPDGRLVLRHRRPISKPYPNAYSHPLPQFHFSAQSGELTATFETNPEYPAHPTNSQWRVKSYHVTAMPMRKPRTFLDDASEALTSALRSPLSLFSGAARPDTSEHVNEAFDLRPDELLEHDRGEAAEVDDSPEAIRHVRVIGMTEEEARGLGEKARNRRRWSVQSLRRTSARTA</sequence>
<comment type="caution">
    <text evidence="2">The sequence shown here is derived from an EMBL/GenBank/DDBJ whole genome shotgun (WGS) entry which is preliminary data.</text>
</comment>
<proteinExistence type="predicted"/>
<dbReference type="Gene3D" id="2.80.10.50">
    <property type="match status" value="1"/>
</dbReference>
<name>A0A4Y9YFN3_9AGAM</name>
<dbReference type="OrthoDB" id="9895617at2759"/>
<dbReference type="STRING" id="205917.A0A4Y9YFN3"/>
<reference evidence="2 3" key="1">
    <citation type="submission" date="2019-02" db="EMBL/GenBank/DDBJ databases">
        <title>Genome sequencing of the rare red list fungi Dentipellis fragilis.</title>
        <authorList>
            <person name="Buettner E."/>
            <person name="Kellner H."/>
        </authorList>
    </citation>
    <scope>NUCLEOTIDE SEQUENCE [LARGE SCALE GENOMIC DNA]</scope>
    <source>
        <strain evidence="2 3">DSM 105465</strain>
    </source>
</reference>
<dbReference type="AlphaFoldDB" id="A0A4Y9YFN3"/>